<dbReference type="InterPro" id="IPR000182">
    <property type="entry name" value="GNAT_dom"/>
</dbReference>
<name>A0A4R5CQV8_9ACTN</name>
<comment type="caution">
    <text evidence="4">The sequence shown here is derived from an EMBL/GenBank/DDBJ whole genome shotgun (WGS) entry which is preliminary data.</text>
</comment>
<dbReference type="EMBL" id="SMKZ01000055">
    <property type="protein sequence ID" value="TDE00075.1"/>
    <property type="molecule type" value="Genomic_DNA"/>
</dbReference>
<dbReference type="RefSeq" id="WP_131900254.1">
    <property type="nucleotide sequence ID" value="NZ_SMKZ01000055.1"/>
</dbReference>
<gene>
    <name evidence="4" type="ORF">E1269_26505</name>
</gene>
<dbReference type="GO" id="GO:0016747">
    <property type="term" value="F:acyltransferase activity, transferring groups other than amino-acyl groups"/>
    <property type="evidence" value="ECO:0007669"/>
    <property type="project" value="InterPro"/>
</dbReference>
<reference evidence="4 5" key="1">
    <citation type="submission" date="2019-03" db="EMBL/GenBank/DDBJ databases">
        <title>Draft genome sequences of novel Actinobacteria.</title>
        <authorList>
            <person name="Sahin N."/>
            <person name="Ay H."/>
            <person name="Saygin H."/>
        </authorList>
    </citation>
    <scope>NUCLEOTIDE SEQUENCE [LARGE SCALE GENOMIC DNA]</scope>
    <source>
        <strain evidence="4 5">5K138</strain>
    </source>
</reference>
<dbReference type="PANTHER" id="PTHR43877">
    <property type="entry name" value="AMINOALKYLPHOSPHONATE N-ACETYLTRANSFERASE-RELATED-RELATED"/>
    <property type="match status" value="1"/>
</dbReference>
<dbReference type="Gene3D" id="3.40.630.30">
    <property type="match status" value="1"/>
</dbReference>
<evidence type="ECO:0000256" key="1">
    <source>
        <dbReference type="ARBA" id="ARBA00022679"/>
    </source>
</evidence>
<dbReference type="InterPro" id="IPR016181">
    <property type="entry name" value="Acyl_CoA_acyltransferase"/>
</dbReference>
<evidence type="ECO:0000256" key="2">
    <source>
        <dbReference type="ARBA" id="ARBA00023315"/>
    </source>
</evidence>
<dbReference type="InterPro" id="IPR050832">
    <property type="entry name" value="Bact_Acetyltransf"/>
</dbReference>
<dbReference type="PROSITE" id="PS51186">
    <property type="entry name" value="GNAT"/>
    <property type="match status" value="1"/>
</dbReference>
<keyword evidence="2" id="KW-0012">Acyltransferase</keyword>
<evidence type="ECO:0000259" key="3">
    <source>
        <dbReference type="PROSITE" id="PS51186"/>
    </source>
</evidence>
<dbReference type="PANTHER" id="PTHR43877:SF2">
    <property type="entry name" value="AMINOALKYLPHOSPHONATE N-ACETYLTRANSFERASE-RELATED"/>
    <property type="match status" value="1"/>
</dbReference>
<keyword evidence="1 4" id="KW-0808">Transferase</keyword>
<accession>A0A4R5CQV8</accession>
<keyword evidence="5" id="KW-1185">Reference proteome</keyword>
<feature type="domain" description="N-acetyltransferase" evidence="3">
    <location>
        <begin position="119"/>
        <end position="255"/>
    </location>
</feature>
<dbReference type="Proteomes" id="UP000294739">
    <property type="component" value="Unassembled WGS sequence"/>
</dbReference>
<dbReference type="CDD" id="cd04301">
    <property type="entry name" value="NAT_SF"/>
    <property type="match status" value="1"/>
</dbReference>
<dbReference type="OrthoDB" id="9799092at2"/>
<dbReference type="SUPFAM" id="SSF55729">
    <property type="entry name" value="Acyl-CoA N-acyltransferases (Nat)"/>
    <property type="match status" value="1"/>
</dbReference>
<dbReference type="Pfam" id="PF00583">
    <property type="entry name" value="Acetyltransf_1"/>
    <property type="match status" value="1"/>
</dbReference>
<dbReference type="InParanoid" id="A0A4R5CQV8"/>
<protein>
    <submittedName>
        <fullName evidence="4">GNAT family N-acetyltransferase</fullName>
    </submittedName>
</protein>
<evidence type="ECO:0000313" key="4">
    <source>
        <dbReference type="EMBL" id="TDE00075.1"/>
    </source>
</evidence>
<dbReference type="AlphaFoldDB" id="A0A4R5CQV8"/>
<organism evidence="4 5">
    <name type="scientific">Jiangella asiatica</name>
    <dbReference type="NCBI Taxonomy" id="2530372"/>
    <lineage>
        <taxon>Bacteria</taxon>
        <taxon>Bacillati</taxon>
        <taxon>Actinomycetota</taxon>
        <taxon>Actinomycetes</taxon>
        <taxon>Jiangellales</taxon>
        <taxon>Jiangellaceae</taxon>
        <taxon>Jiangella</taxon>
    </lineage>
</organism>
<sequence length="255" mass="27453">MISTRQEAPGRWVAVGDDGVVAGELRVFVRPDGRRFALFGPSSDAVVGALLEAALAAVDGDLRVEAGADDAARLALLTGHGFAVDRREHVYAVPTRRLGVDVEPPDGFGLRSAADVDLERFRLLDEALRRDVPGVGEWRNEPAAFGRETFDDPQFDPATYLIAVDGSTGGYVGLVRVWVRTTGPRLGLIGVLPEYRGRGLARALVGAVLDVLHKRGEAEVVCEVDETNAASNALMAGFGARRIGGNIELSWRRRR</sequence>
<proteinExistence type="predicted"/>
<evidence type="ECO:0000313" key="5">
    <source>
        <dbReference type="Proteomes" id="UP000294739"/>
    </source>
</evidence>